<keyword evidence="3 4" id="KW-0067">ATP-binding</keyword>
<dbReference type="SUPFAM" id="SSF56059">
    <property type="entry name" value="Glutathione synthetase ATP-binding domain-like"/>
    <property type="match status" value="1"/>
</dbReference>
<dbReference type="NCBIfam" id="NF009402">
    <property type="entry name" value="PRK12767.1-1"/>
    <property type="match status" value="1"/>
</dbReference>
<dbReference type="Proteomes" id="UP000598032">
    <property type="component" value="Unassembled WGS sequence"/>
</dbReference>
<name>A0ABM8NRP8_9BURK</name>
<keyword evidence="2 4" id="KW-0547">Nucleotide-binding</keyword>
<dbReference type="EMBL" id="CAJHCP010000007">
    <property type="protein sequence ID" value="CAD6540237.1"/>
    <property type="molecule type" value="Genomic_DNA"/>
</dbReference>
<evidence type="ECO:0000313" key="7">
    <source>
        <dbReference type="Proteomes" id="UP000598032"/>
    </source>
</evidence>
<dbReference type="InterPro" id="IPR011761">
    <property type="entry name" value="ATP-grasp"/>
</dbReference>
<dbReference type="InterPro" id="IPR036291">
    <property type="entry name" value="NAD(P)-bd_dom_sf"/>
</dbReference>
<dbReference type="Pfam" id="PF15632">
    <property type="entry name" value="ATPgrasp_Ter"/>
    <property type="match status" value="1"/>
</dbReference>
<evidence type="ECO:0000256" key="3">
    <source>
        <dbReference type="ARBA" id="ARBA00022840"/>
    </source>
</evidence>
<keyword evidence="7" id="KW-1185">Reference proteome</keyword>
<dbReference type="PANTHER" id="PTHR43585">
    <property type="entry name" value="FUMIPYRROLE BIOSYNTHESIS PROTEIN C"/>
    <property type="match status" value="1"/>
</dbReference>
<organism evidence="6 7">
    <name type="scientific">Paraburkholderia metrosideri</name>
    <dbReference type="NCBI Taxonomy" id="580937"/>
    <lineage>
        <taxon>Bacteria</taxon>
        <taxon>Pseudomonadati</taxon>
        <taxon>Pseudomonadota</taxon>
        <taxon>Betaproteobacteria</taxon>
        <taxon>Burkholderiales</taxon>
        <taxon>Burkholderiaceae</taxon>
        <taxon>Paraburkholderia</taxon>
    </lineage>
</organism>
<evidence type="ECO:0000256" key="1">
    <source>
        <dbReference type="ARBA" id="ARBA00022598"/>
    </source>
</evidence>
<evidence type="ECO:0000256" key="2">
    <source>
        <dbReference type="ARBA" id="ARBA00022741"/>
    </source>
</evidence>
<accession>A0ABM8NRP8</accession>
<comment type="caution">
    <text evidence="6">The sequence shown here is derived from an EMBL/GenBank/DDBJ whole genome shotgun (WGS) entry which is preliminary data.</text>
</comment>
<feature type="domain" description="ATP-grasp" evidence="5">
    <location>
        <begin position="124"/>
        <end position="301"/>
    </location>
</feature>
<dbReference type="SUPFAM" id="SSF51735">
    <property type="entry name" value="NAD(P)-binding Rossmann-fold domains"/>
    <property type="match status" value="1"/>
</dbReference>
<dbReference type="PROSITE" id="PS50975">
    <property type="entry name" value="ATP_GRASP"/>
    <property type="match status" value="1"/>
</dbReference>
<evidence type="ECO:0000256" key="4">
    <source>
        <dbReference type="PROSITE-ProRule" id="PRU00409"/>
    </source>
</evidence>
<dbReference type="PANTHER" id="PTHR43585:SF2">
    <property type="entry name" value="ATP-GRASP ENZYME FSQD"/>
    <property type="match status" value="1"/>
</dbReference>
<protein>
    <recommendedName>
        <fullName evidence="5">ATP-grasp domain-containing protein</fullName>
    </recommendedName>
</protein>
<sequence>MNTGKLTIAVTGVGAIIGQGIVKSLRQSKYNVRVVGIDRSDNSPGPRLVDIFEKKPDGAEDSQTYLEYWERIIRVHGIELVLPGLELDMLFFNAHRDFFSRLGVKVALNNPQLIEQTADKWAFGQALTASGYRAIPAARPQSWSEAISALGPAPLLLKPLRGNGSRGIVLLHDEADFDYWKSKSLSEWMVQRVVGTIETEYTVGVFGMGKSGTLGPLIFRRRLSSAGNTLTAEVVSAHPVIEAAVATLMQTFDPIGPTNFQFRLESDHAYLLEINPRFSSSNSLRTAFGFNEAEMAVDFYLYGKTPAMPRITTGIAWRYTEDFVTHASDSV</sequence>
<evidence type="ECO:0000259" key="5">
    <source>
        <dbReference type="PROSITE" id="PS50975"/>
    </source>
</evidence>
<dbReference type="RefSeq" id="WP_201643504.1">
    <property type="nucleotide sequence ID" value="NZ_CAJHCP010000007.1"/>
</dbReference>
<dbReference type="Gene3D" id="3.30.470.20">
    <property type="entry name" value="ATP-grasp fold, B domain"/>
    <property type="match status" value="1"/>
</dbReference>
<keyword evidence="1" id="KW-0436">Ligase</keyword>
<reference evidence="6 7" key="1">
    <citation type="submission" date="2020-10" db="EMBL/GenBank/DDBJ databases">
        <authorList>
            <person name="Peeters C."/>
        </authorList>
    </citation>
    <scope>NUCLEOTIDE SEQUENCE [LARGE SCALE GENOMIC DNA]</scope>
    <source>
        <strain evidence="6 7">LMG 28140</strain>
    </source>
</reference>
<gene>
    <name evidence="6" type="ORF">LMG28140_03476</name>
</gene>
<evidence type="ECO:0000313" key="6">
    <source>
        <dbReference type="EMBL" id="CAD6540237.1"/>
    </source>
</evidence>
<proteinExistence type="predicted"/>
<dbReference type="InterPro" id="IPR052032">
    <property type="entry name" value="ATP-dep_AA_Ligase"/>
</dbReference>
<dbReference type="Gene3D" id="3.40.50.20">
    <property type="match status" value="1"/>
</dbReference>